<evidence type="ECO:0000259" key="1">
    <source>
        <dbReference type="PROSITE" id="PS50943"/>
    </source>
</evidence>
<dbReference type="AlphaFoldDB" id="A0A3L7A6Y5"/>
<organism evidence="2 3">
    <name type="scientific">Mycetocola tolaasinivorans</name>
    <dbReference type="NCBI Taxonomy" id="76635"/>
    <lineage>
        <taxon>Bacteria</taxon>
        <taxon>Bacillati</taxon>
        <taxon>Actinomycetota</taxon>
        <taxon>Actinomycetes</taxon>
        <taxon>Micrococcales</taxon>
        <taxon>Microbacteriaceae</taxon>
        <taxon>Mycetocola</taxon>
    </lineage>
</organism>
<protein>
    <submittedName>
        <fullName evidence="2">XRE family transcriptional regulator</fullName>
    </submittedName>
</protein>
<dbReference type="InterPro" id="IPR041413">
    <property type="entry name" value="MLTR_LBD"/>
</dbReference>
<dbReference type="PROSITE" id="PS50943">
    <property type="entry name" value="HTH_CROC1"/>
    <property type="match status" value="1"/>
</dbReference>
<evidence type="ECO:0000313" key="2">
    <source>
        <dbReference type="EMBL" id="RLP76093.1"/>
    </source>
</evidence>
<dbReference type="PANTHER" id="PTHR35010:SF2">
    <property type="entry name" value="BLL4672 PROTEIN"/>
    <property type="match status" value="1"/>
</dbReference>
<sequence length="289" mass="32117">MDRDALSGFLTRRRNDLRPADVGLHPGPRRRTIGLRREEVAQLALMSTDYYTRMEQGRSTQPSAQILASLARALRLTPDERDYLFRISGLDAPDRYATGDYVAPALLRVLDRLGDTPALIISMLGETLVQNAPAMALYGDTSGYTGLARSEIYRWFAHPETERARYPERDQDRQGHALVAALRAALGTLGENSPAGDLVRELLTLSAEFAAKWEEHRVQRRFTDHKTLVHPSLGEIEVDCQSLFTEDESQALLVLTAAPRSEAESKLALLAVLGNQRFESASQPGFGEN</sequence>
<dbReference type="InterPro" id="IPR001387">
    <property type="entry name" value="Cro/C1-type_HTH"/>
</dbReference>
<dbReference type="OrthoDB" id="3518652at2"/>
<dbReference type="GO" id="GO:0003677">
    <property type="term" value="F:DNA binding"/>
    <property type="evidence" value="ECO:0007669"/>
    <property type="project" value="InterPro"/>
</dbReference>
<evidence type="ECO:0000313" key="3">
    <source>
        <dbReference type="Proteomes" id="UP000272503"/>
    </source>
</evidence>
<dbReference type="PANTHER" id="PTHR35010">
    <property type="entry name" value="BLL4672 PROTEIN-RELATED"/>
    <property type="match status" value="1"/>
</dbReference>
<dbReference type="Gene3D" id="3.30.450.180">
    <property type="match status" value="1"/>
</dbReference>
<dbReference type="InterPro" id="IPR010982">
    <property type="entry name" value="Lambda_DNA-bd_dom_sf"/>
</dbReference>
<reference evidence="2 3" key="1">
    <citation type="submission" date="2018-10" db="EMBL/GenBank/DDBJ databases">
        <authorList>
            <person name="Li J."/>
        </authorList>
    </citation>
    <scope>NUCLEOTIDE SEQUENCE [LARGE SCALE GENOMIC DNA]</scope>
    <source>
        <strain evidence="2 3">IF 016277</strain>
    </source>
</reference>
<dbReference type="Gene3D" id="1.10.260.40">
    <property type="entry name" value="lambda repressor-like DNA-binding domains"/>
    <property type="match status" value="1"/>
</dbReference>
<dbReference type="Proteomes" id="UP000272503">
    <property type="component" value="Unassembled WGS sequence"/>
</dbReference>
<comment type="caution">
    <text evidence="2">The sequence shown here is derived from an EMBL/GenBank/DDBJ whole genome shotgun (WGS) entry which is preliminary data.</text>
</comment>
<feature type="domain" description="HTH cro/C1-type" evidence="1">
    <location>
        <begin position="34"/>
        <end position="81"/>
    </location>
</feature>
<accession>A0A3L7A6Y5</accession>
<gene>
    <name evidence="2" type="ORF">D9V32_08025</name>
</gene>
<dbReference type="SUPFAM" id="SSF47413">
    <property type="entry name" value="lambda repressor-like DNA-binding domains"/>
    <property type="match status" value="1"/>
</dbReference>
<proteinExistence type="predicted"/>
<dbReference type="SMART" id="SM00530">
    <property type="entry name" value="HTH_XRE"/>
    <property type="match status" value="1"/>
</dbReference>
<name>A0A3L7A6Y5_9MICO</name>
<dbReference type="CDD" id="cd00093">
    <property type="entry name" value="HTH_XRE"/>
    <property type="match status" value="1"/>
</dbReference>
<keyword evidence="3" id="KW-1185">Reference proteome</keyword>
<dbReference type="Pfam" id="PF17765">
    <property type="entry name" value="MLTR_LBD"/>
    <property type="match status" value="1"/>
</dbReference>
<dbReference type="Pfam" id="PF13560">
    <property type="entry name" value="HTH_31"/>
    <property type="match status" value="1"/>
</dbReference>
<dbReference type="EMBL" id="RCUX01000005">
    <property type="protein sequence ID" value="RLP76093.1"/>
    <property type="molecule type" value="Genomic_DNA"/>
</dbReference>